<comment type="subcellular location">
    <subcellularLocation>
        <location evidence="2">Cytoplasm</location>
    </subcellularLocation>
</comment>
<keyword evidence="7" id="KW-0143">Chaperone</keyword>
<dbReference type="AlphaFoldDB" id="A0A2P2IBU1"/>
<dbReference type="PROSITE" id="PS50059">
    <property type="entry name" value="FKBP_PPIASE"/>
    <property type="match status" value="1"/>
</dbReference>
<keyword evidence="5" id="KW-0963">Cytoplasm</keyword>
<keyword evidence="8 9" id="KW-0413">Isomerase</keyword>
<keyword evidence="6 9" id="KW-0697">Rotamase</keyword>
<dbReference type="SUPFAM" id="SSF54534">
    <property type="entry name" value="FKBP-like"/>
    <property type="match status" value="1"/>
</dbReference>
<comment type="similarity">
    <text evidence="3">Belongs to the FKBP-type PPIase family.</text>
</comment>
<evidence type="ECO:0000256" key="6">
    <source>
        <dbReference type="ARBA" id="ARBA00023110"/>
    </source>
</evidence>
<dbReference type="InterPro" id="IPR046357">
    <property type="entry name" value="PPIase_dom_sf"/>
</dbReference>
<dbReference type="NCBIfam" id="NF008008">
    <property type="entry name" value="PRK10737.1"/>
    <property type="match status" value="1"/>
</dbReference>
<dbReference type="EC" id="5.2.1.8" evidence="4 9"/>
<evidence type="ECO:0000256" key="3">
    <source>
        <dbReference type="ARBA" id="ARBA00006577"/>
    </source>
</evidence>
<protein>
    <recommendedName>
        <fullName evidence="4 9">peptidylprolyl isomerase</fullName>
        <ecNumber evidence="4 9">5.2.1.8</ecNumber>
    </recommendedName>
</protein>
<evidence type="ECO:0000313" key="12">
    <source>
        <dbReference type="EMBL" id="LAC25762.1"/>
    </source>
</evidence>
<dbReference type="EMBL" id="IACF01005900">
    <property type="protein sequence ID" value="LAB71483.1"/>
    <property type="molecule type" value="mRNA"/>
</dbReference>
<evidence type="ECO:0000259" key="10">
    <source>
        <dbReference type="PROSITE" id="PS50059"/>
    </source>
</evidence>
<feature type="non-terminal residue" evidence="11">
    <location>
        <position position="205"/>
    </location>
</feature>
<dbReference type="PANTHER" id="PTHR47861:SF3">
    <property type="entry name" value="FKBP-TYPE PEPTIDYL-PROLYL CIS-TRANS ISOMERASE SLYD"/>
    <property type="match status" value="1"/>
</dbReference>
<name>A0A2P2IBU1_9CRUS</name>
<evidence type="ECO:0000256" key="9">
    <source>
        <dbReference type="PROSITE-ProRule" id="PRU00277"/>
    </source>
</evidence>
<dbReference type="GO" id="GO:0042026">
    <property type="term" value="P:protein refolding"/>
    <property type="evidence" value="ECO:0007669"/>
    <property type="project" value="UniProtKB-ARBA"/>
</dbReference>
<accession>A0A2P2IBU1</accession>
<dbReference type="Pfam" id="PF00254">
    <property type="entry name" value="FKBP_C"/>
    <property type="match status" value="1"/>
</dbReference>
<sequence>MKIKKDLVVSIHFGVTEVDGNTLDSTENGAPLDFIQGAGYLVSGLEKELEGKMVGDKFDVKLEAKDAYGEFREDLVQQVPLDLFEGDEKVEVGMSFQAETDQGQRTVEVTAVSDDMVSIDANHPLAGMSLQFVGEVVAIREATEEELAHGHIHQADSSCSNHETPNEHQCCGGDHSKHTTGEHCCSDEPTKEEKKETHSCCGNCH</sequence>
<dbReference type="Gene3D" id="3.10.50.40">
    <property type="match status" value="1"/>
</dbReference>
<dbReference type="InterPro" id="IPR001179">
    <property type="entry name" value="PPIase_FKBP_dom"/>
</dbReference>
<dbReference type="PANTHER" id="PTHR47861">
    <property type="entry name" value="FKBP-TYPE PEPTIDYL-PROLYL CIS-TRANS ISOMERASE SLYD"/>
    <property type="match status" value="1"/>
</dbReference>
<feature type="domain" description="PPIase FKBP-type" evidence="10">
    <location>
        <begin position="6"/>
        <end position="80"/>
    </location>
</feature>
<evidence type="ECO:0000256" key="2">
    <source>
        <dbReference type="ARBA" id="ARBA00004496"/>
    </source>
</evidence>
<reference evidence="11" key="2">
    <citation type="journal article" date="2018" name="Biosci. Biotechnol. Biochem.">
        <title>Polysaccharide hydrolase of the hadal zone amphipods Hirondellea gigas.</title>
        <authorList>
            <person name="Kobayashi H."/>
            <person name="Nagahama T."/>
            <person name="Arai W."/>
            <person name="Sasagawa Y."/>
            <person name="Umeda M."/>
            <person name="Hayashi T."/>
            <person name="Nikaido I."/>
            <person name="Watanabe H."/>
            <person name="Oguri K."/>
            <person name="Kitazato H."/>
            <person name="Fujioka K."/>
            <person name="Kido Y."/>
            <person name="Takami H."/>
        </authorList>
    </citation>
    <scope>NUCLEOTIDE SEQUENCE</scope>
    <source>
        <tissue evidence="11">Whole body</tissue>
    </source>
</reference>
<evidence type="ECO:0000313" key="11">
    <source>
        <dbReference type="EMBL" id="LAB71483.1"/>
    </source>
</evidence>
<dbReference type="GO" id="GO:0003755">
    <property type="term" value="F:peptidyl-prolyl cis-trans isomerase activity"/>
    <property type="evidence" value="ECO:0007669"/>
    <property type="project" value="UniProtKB-KW"/>
</dbReference>
<evidence type="ECO:0000256" key="1">
    <source>
        <dbReference type="ARBA" id="ARBA00000971"/>
    </source>
</evidence>
<proteinExistence type="evidence at transcript level"/>
<organism evidence="11">
    <name type="scientific">Hirondellea gigas</name>
    <dbReference type="NCBI Taxonomy" id="1518452"/>
    <lineage>
        <taxon>Eukaryota</taxon>
        <taxon>Metazoa</taxon>
        <taxon>Ecdysozoa</taxon>
        <taxon>Arthropoda</taxon>
        <taxon>Crustacea</taxon>
        <taxon>Multicrustacea</taxon>
        <taxon>Malacostraca</taxon>
        <taxon>Eumalacostraca</taxon>
        <taxon>Peracarida</taxon>
        <taxon>Amphipoda</taxon>
        <taxon>Amphilochidea</taxon>
        <taxon>Lysianassida</taxon>
        <taxon>Lysianassidira</taxon>
        <taxon>Lysianassoidea</taxon>
        <taxon>Lysianassidae</taxon>
        <taxon>Hirondellea</taxon>
    </lineage>
</organism>
<evidence type="ECO:0000256" key="5">
    <source>
        <dbReference type="ARBA" id="ARBA00022490"/>
    </source>
</evidence>
<evidence type="ECO:0000256" key="8">
    <source>
        <dbReference type="ARBA" id="ARBA00023235"/>
    </source>
</evidence>
<evidence type="ECO:0000256" key="4">
    <source>
        <dbReference type="ARBA" id="ARBA00013194"/>
    </source>
</evidence>
<evidence type="ECO:0000256" key="7">
    <source>
        <dbReference type="ARBA" id="ARBA00023186"/>
    </source>
</evidence>
<comment type="catalytic activity">
    <reaction evidence="1 9">
        <text>[protein]-peptidylproline (omega=180) = [protein]-peptidylproline (omega=0)</text>
        <dbReference type="Rhea" id="RHEA:16237"/>
        <dbReference type="Rhea" id="RHEA-COMP:10747"/>
        <dbReference type="Rhea" id="RHEA-COMP:10748"/>
        <dbReference type="ChEBI" id="CHEBI:83833"/>
        <dbReference type="ChEBI" id="CHEBI:83834"/>
        <dbReference type="EC" id="5.2.1.8"/>
    </reaction>
</comment>
<reference evidence="12" key="1">
    <citation type="submission" date="2017-11" db="EMBL/GenBank/DDBJ databases">
        <title>The sensing device of the deep-sea amphipod.</title>
        <authorList>
            <person name="Kobayashi H."/>
            <person name="Nagahama T."/>
            <person name="Arai W."/>
            <person name="Sasagawa Y."/>
            <person name="Umeda M."/>
            <person name="Hayashi T."/>
            <person name="Nikaido I."/>
            <person name="Watanabe H."/>
            <person name="Oguri K."/>
            <person name="Kitazato H."/>
            <person name="Fujioka K."/>
            <person name="Kido Y."/>
            <person name="Takami H."/>
        </authorList>
    </citation>
    <scope>NUCLEOTIDE SEQUENCE</scope>
    <source>
        <tissue evidence="12">Whole body</tissue>
    </source>
</reference>
<dbReference type="EMBL" id="IACT01006636">
    <property type="protein sequence ID" value="LAC25762.1"/>
    <property type="molecule type" value="mRNA"/>
</dbReference>
<dbReference type="GO" id="GO:0005737">
    <property type="term" value="C:cytoplasm"/>
    <property type="evidence" value="ECO:0007669"/>
    <property type="project" value="UniProtKB-SubCell"/>
</dbReference>